<dbReference type="STRING" id="452863.Achl_0797"/>
<dbReference type="Pfam" id="PF13692">
    <property type="entry name" value="Glyco_trans_1_4"/>
    <property type="match status" value="1"/>
</dbReference>
<keyword evidence="1 2" id="KW-0808">Transferase</keyword>
<organism evidence="2 3">
    <name type="scientific">Pseudarthrobacter chlorophenolicus (strain ATCC 700700 / DSM 12829 / CIP 107037 / JCM 12360 / KCTC 9906 / NCIMB 13794 / A6)</name>
    <name type="common">Arthrobacter chlorophenolicus</name>
    <dbReference type="NCBI Taxonomy" id="452863"/>
    <lineage>
        <taxon>Bacteria</taxon>
        <taxon>Bacillati</taxon>
        <taxon>Actinomycetota</taxon>
        <taxon>Actinomycetes</taxon>
        <taxon>Micrococcales</taxon>
        <taxon>Micrococcaceae</taxon>
        <taxon>Pseudarthrobacter</taxon>
    </lineage>
</organism>
<dbReference type="PANTHER" id="PTHR46401:SF2">
    <property type="entry name" value="GLYCOSYLTRANSFERASE WBBK-RELATED"/>
    <property type="match status" value="1"/>
</dbReference>
<dbReference type="Proteomes" id="UP000002505">
    <property type="component" value="Chromosome"/>
</dbReference>
<name>B8HCK9_PSECP</name>
<dbReference type="OrthoDB" id="9765330at2"/>
<dbReference type="GO" id="GO:0016757">
    <property type="term" value="F:glycosyltransferase activity"/>
    <property type="evidence" value="ECO:0007669"/>
    <property type="project" value="TreeGrafter"/>
</dbReference>
<proteinExistence type="predicted"/>
<dbReference type="RefSeq" id="WP_015936017.1">
    <property type="nucleotide sequence ID" value="NC_011886.1"/>
</dbReference>
<dbReference type="Gene3D" id="3.40.50.2000">
    <property type="entry name" value="Glycogen Phosphorylase B"/>
    <property type="match status" value="1"/>
</dbReference>
<dbReference type="AlphaFoldDB" id="B8HCK9"/>
<dbReference type="EMBL" id="CP001341">
    <property type="protein sequence ID" value="ACL38792.1"/>
    <property type="molecule type" value="Genomic_DNA"/>
</dbReference>
<dbReference type="CDD" id="cd03801">
    <property type="entry name" value="GT4_PimA-like"/>
    <property type="match status" value="1"/>
</dbReference>
<evidence type="ECO:0000313" key="3">
    <source>
        <dbReference type="Proteomes" id="UP000002505"/>
    </source>
</evidence>
<dbReference type="eggNOG" id="COG0438">
    <property type="taxonomic scope" value="Bacteria"/>
</dbReference>
<gene>
    <name evidence="2" type="ordered locus">Achl_0797</name>
</gene>
<accession>B8HCK9</accession>
<dbReference type="HOGENOM" id="CLU_009583_16_0_11"/>
<evidence type="ECO:0000313" key="2">
    <source>
        <dbReference type="EMBL" id="ACL38792.1"/>
    </source>
</evidence>
<dbReference type="KEGG" id="ach:Achl_0797"/>
<keyword evidence="3" id="KW-1185">Reference proteome</keyword>
<reference evidence="2" key="1">
    <citation type="submission" date="2009-01" db="EMBL/GenBank/DDBJ databases">
        <title>Complete sequence of chromosome of Arthrobacter chlorophenolicus A6.</title>
        <authorList>
            <consortium name="US DOE Joint Genome Institute"/>
            <person name="Lucas S."/>
            <person name="Copeland A."/>
            <person name="Lapidus A."/>
            <person name="Glavina del Rio T."/>
            <person name="Tice H."/>
            <person name="Bruce D."/>
            <person name="Goodwin L."/>
            <person name="Pitluck S."/>
            <person name="Goltsman E."/>
            <person name="Clum A."/>
            <person name="Larimer F."/>
            <person name="Land M."/>
            <person name="Hauser L."/>
            <person name="Kyrpides N."/>
            <person name="Mikhailova N."/>
            <person name="Jansson J."/>
            <person name="Richardson P."/>
        </authorList>
    </citation>
    <scope>NUCLEOTIDE SEQUENCE [LARGE SCALE GENOMIC DNA]</scope>
    <source>
        <strain evidence="2">A6</strain>
    </source>
</reference>
<dbReference type="SUPFAM" id="SSF53756">
    <property type="entry name" value="UDP-Glycosyltransferase/glycogen phosphorylase"/>
    <property type="match status" value="1"/>
</dbReference>
<evidence type="ECO:0000256" key="1">
    <source>
        <dbReference type="ARBA" id="ARBA00022679"/>
    </source>
</evidence>
<protein>
    <submittedName>
        <fullName evidence="2">Glycosyl transferase group 1</fullName>
    </submittedName>
</protein>
<sequence length="360" mass="37734">MRVVRLLVPANIRHSSGGNVYNARLAEGLGNLGWEVQVLPIEGNWPHVSAKDRRRFGSVLGAWEPGQAQQSAVALVDGLVAVGAPDELEFAAKAGRQTFVLVHMPVPETSGPEALQKEARALRAASGVICTSSSAAAILKARGLPNARVVLPGAEPAPPASGSRPPHLLAVAALLPNKDQLLTVAALEGIQDLGWTASLVGSEQADPAYARQVGEAVARSGLSGRVKLTGELAGDALEAEWNRADLSLLVSREEAFGMVVTESLARGVPVVVRQGTGAVEALDLASLKDDDGGKRLPGAALDLPRGGEADAPVLNRTLRQWLENHALQQEWCSRALEARGLLPGWEETARNVVRALTGTG</sequence>
<dbReference type="PANTHER" id="PTHR46401">
    <property type="entry name" value="GLYCOSYLTRANSFERASE WBBK-RELATED"/>
    <property type="match status" value="1"/>
</dbReference>
<dbReference type="GO" id="GO:0009103">
    <property type="term" value="P:lipopolysaccharide biosynthetic process"/>
    <property type="evidence" value="ECO:0007669"/>
    <property type="project" value="TreeGrafter"/>
</dbReference>
<dbReference type="CAZy" id="GT4">
    <property type="family name" value="Glycosyltransferase Family 4"/>
</dbReference>